<dbReference type="EMBL" id="CP007142">
    <property type="protein sequence ID" value="AJQ93841.1"/>
    <property type="molecule type" value="Genomic_DNA"/>
</dbReference>
<proteinExistence type="predicted"/>
<keyword evidence="2" id="KW-1185">Reference proteome</keyword>
<evidence type="ECO:0000313" key="1">
    <source>
        <dbReference type="EMBL" id="AJQ93841.1"/>
    </source>
</evidence>
<reference evidence="1 2" key="1">
    <citation type="submission" date="2014-01" db="EMBL/GenBank/DDBJ databases">
        <title>Full genme sequencing of cellulolytic bacterium Gynuella sunshinyii YC6258T gen. nov., sp. nov.</title>
        <authorList>
            <person name="Khan H."/>
            <person name="Chung E.J."/>
            <person name="Chung Y.R."/>
        </authorList>
    </citation>
    <scope>NUCLEOTIDE SEQUENCE [LARGE SCALE GENOMIC DNA]</scope>
    <source>
        <strain evidence="1 2">YC6258</strain>
    </source>
</reference>
<dbReference type="PROSITE" id="PS51257">
    <property type="entry name" value="PROKAR_LIPOPROTEIN"/>
    <property type="match status" value="1"/>
</dbReference>
<organism evidence="1 2">
    <name type="scientific">Gynuella sunshinyii YC6258</name>
    <dbReference type="NCBI Taxonomy" id="1445510"/>
    <lineage>
        <taxon>Bacteria</taxon>
        <taxon>Pseudomonadati</taxon>
        <taxon>Pseudomonadota</taxon>
        <taxon>Gammaproteobacteria</taxon>
        <taxon>Oceanospirillales</taxon>
        <taxon>Saccharospirillaceae</taxon>
        <taxon>Gynuella</taxon>
    </lineage>
</organism>
<gene>
    <name evidence="1" type="ORF">YC6258_01797</name>
</gene>
<dbReference type="AlphaFoldDB" id="A0A0C5VHW0"/>
<dbReference type="STRING" id="1445510.YC6258_01797"/>
<name>A0A0C5VHW0_9GAMM</name>
<dbReference type="KEGG" id="gsn:YC6258_01797"/>
<dbReference type="HOGENOM" id="CLU_2206327_0_0_6"/>
<evidence type="ECO:0000313" key="2">
    <source>
        <dbReference type="Proteomes" id="UP000032266"/>
    </source>
</evidence>
<accession>A0A0C5VHW0</accession>
<dbReference type="Proteomes" id="UP000032266">
    <property type="component" value="Chromosome"/>
</dbReference>
<sequence length="107" mass="12245">MKKWIPGLSISSGGNWSWSSCNTRSETITCSPNQGYAGRAEIIFAERYGKTDFTGYNKYFSNRNNGCKRGFSFQSSDGFYGWCVPSTFSSNGYWPEKRYSQCTYRKL</sequence>
<protein>
    <submittedName>
        <fullName evidence="1">Uncharacterized protein</fullName>
    </submittedName>
</protein>